<evidence type="ECO:0000259" key="15">
    <source>
        <dbReference type="PROSITE" id="PS50850"/>
    </source>
</evidence>
<dbReference type="PANTHER" id="PTHR48020">
    <property type="entry name" value="PROTON MYO-INOSITOL COTRANSPORTER"/>
    <property type="match status" value="1"/>
</dbReference>
<comment type="catalytic activity">
    <reaction evidence="7">
        <text>D-galactose(in) = D-galactose(out)</text>
        <dbReference type="Rhea" id="RHEA:34915"/>
        <dbReference type="ChEBI" id="CHEBI:4139"/>
    </reaction>
    <physiologicalReaction direction="right-to-left" evidence="7">
        <dbReference type="Rhea" id="RHEA:34917"/>
    </physiologicalReaction>
</comment>
<gene>
    <name evidence="16" type="ORF">ECRASSUSDP1_LOCUS7608</name>
</gene>
<comment type="catalytic activity">
    <reaction evidence="8">
        <text>D-glucose(out) = D-glucose(in)</text>
        <dbReference type="Rhea" id="RHEA:60376"/>
        <dbReference type="ChEBI" id="CHEBI:4167"/>
    </reaction>
    <physiologicalReaction direction="left-to-right" evidence="8">
        <dbReference type="Rhea" id="RHEA:60377"/>
    </physiologicalReaction>
</comment>
<dbReference type="Proteomes" id="UP001295684">
    <property type="component" value="Unassembled WGS sequence"/>
</dbReference>
<dbReference type="InterPro" id="IPR020846">
    <property type="entry name" value="MFS_dom"/>
</dbReference>
<evidence type="ECO:0000313" key="16">
    <source>
        <dbReference type="EMBL" id="CAI2366335.1"/>
    </source>
</evidence>
<feature type="transmembrane region" description="Helical" evidence="14">
    <location>
        <begin position="170"/>
        <end position="189"/>
    </location>
</feature>
<evidence type="ECO:0000256" key="2">
    <source>
        <dbReference type="ARBA" id="ARBA00011738"/>
    </source>
</evidence>
<evidence type="ECO:0000256" key="12">
    <source>
        <dbReference type="ARBA" id="ARBA00044710"/>
    </source>
</evidence>
<accession>A0AAD1UGB8</accession>
<organism evidence="16 17">
    <name type="scientific">Euplotes crassus</name>
    <dbReference type="NCBI Taxonomy" id="5936"/>
    <lineage>
        <taxon>Eukaryota</taxon>
        <taxon>Sar</taxon>
        <taxon>Alveolata</taxon>
        <taxon>Ciliophora</taxon>
        <taxon>Intramacronucleata</taxon>
        <taxon>Spirotrichea</taxon>
        <taxon>Hypotrichia</taxon>
        <taxon>Euplotida</taxon>
        <taxon>Euplotidae</taxon>
        <taxon>Moneuplotes</taxon>
    </lineage>
</organism>
<keyword evidence="17" id="KW-1185">Reference proteome</keyword>
<evidence type="ECO:0000256" key="10">
    <source>
        <dbReference type="ARBA" id="ARBA00044662"/>
    </source>
</evidence>
<feature type="transmembrane region" description="Helical" evidence="14">
    <location>
        <begin position="430"/>
        <end position="450"/>
    </location>
</feature>
<name>A0AAD1UGB8_EUPCR</name>
<keyword evidence="6 14" id="KW-0472">Membrane</keyword>
<dbReference type="PANTHER" id="PTHR48020:SF12">
    <property type="entry name" value="PROTON MYO-INOSITOL COTRANSPORTER"/>
    <property type="match status" value="1"/>
</dbReference>
<dbReference type="EMBL" id="CAMPGE010007415">
    <property type="protein sequence ID" value="CAI2366335.1"/>
    <property type="molecule type" value="Genomic_DNA"/>
</dbReference>
<dbReference type="Gene3D" id="1.20.1250.20">
    <property type="entry name" value="MFS general substrate transporter like domains"/>
    <property type="match status" value="2"/>
</dbReference>
<evidence type="ECO:0000256" key="11">
    <source>
        <dbReference type="ARBA" id="ARBA00044668"/>
    </source>
</evidence>
<evidence type="ECO:0000313" key="17">
    <source>
        <dbReference type="Proteomes" id="UP001295684"/>
    </source>
</evidence>
<dbReference type="InterPro" id="IPR003663">
    <property type="entry name" value="Sugar/inositol_transpt"/>
</dbReference>
<keyword evidence="5 14" id="KW-1133">Transmembrane helix</keyword>
<protein>
    <recommendedName>
        <fullName evidence="13">Hexose transporter 1</fullName>
    </recommendedName>
</protein>
<keyword evidence="4 14" id="KW-0812">Transmembrane</keyword>
<feature type="transmembrane region" description="Helical" evidence="14">
    <location>
        <begin position="263"/>
        <end position="281"/>
    </location>
</feature>
<evidence type="ECO:0000256" key="1">
    <source>
        <dbReference type="ARBA" id="ARBA00004141"/>
    </source>
</evidence>
<dbReference type="GO" id="GO:0022857">
    <property type="term" value="F:transmembrane transporter activity"/>
    <property type="evidence" value="ECO:0007669"/>
    <property type="project" value="InterPro"/>
</dbReference>
<evidence type="ECO:0000256" key="14">
    <source>
        <dbReference type="SAM" id="Phobius"/>
    </source>
</evidence>
<comment type="caution">
    <text evidence="16">The sequence shown here is derived from an EMBL/GenBank/DDBJ whole genome shotgun (WGS) entry which is preliminary data.</text>
</comment>
<feature type="transmembrane region" description="Helical" evidence="14">
    <location>
        <begin position="64"/>
        <end position="82"/>
    </location>
</feature>
<dbReference type="InterPro" id="IPR036259">
    <property type="entry name" value="MFS_trans_sf"/>
</dbReference>
<dbReference type="Pfam" id="PF00083">
    <property type="entry name" value="Sugar_tr"/>
    <property type="match status" value="1"/>
</dbReference>
<evidence type="ECO:0000256" key="13">
    <source>
        <dbReference type="ARBA" id="ARBA00044780"/>
    </source>
</evidence>
<dbReference type="PRINTS" id="PR00171">
    <property type="entry name" value="SUGRTRNSPORT"/>
</dbReference>
<comment type="subunit">
    <text evidence="2">Homodimer.</text>
</comment>
<feature type="transmembrane region" description="Helical" evidence="14">
    <location>
        <begin position="121"/>
        <end position="143"/>
    </location>
</feature>
<sequence length="479" mass="54583">MSNFYMPYYIVVMRILWDFTPCIFGFDPVKRGDTNVWANTSMALAATVGSVVVWMFVKFGKRKLLIIQCCITLIAIGIQMINNFNSFIIGRVMIGLSFGFSNTISPIFIRDINPEQNHGPMITLVQLVINVGFVFSSLIALFFPPFYRPNGKVTDYCDPLYGRYVPWRELVGFPAIIALIQLVCLLFIFKREDPQYEEFYNPTTISIDSASSTATDTNQGMEMSFNVQSTHKRRLTRLERDTWKHMCKKGEIKKVFSGSIVRFLQQFSGINLILQFSFFIRLHSENIFFNLHLIVVIFSVTANFVAMYMLKYGKRKPILLTGALIACLASCILFQTFQEVPFINLSIQAVGGFANILLMVTVILFAIGFFLTTASVIYVYAAEILTDKGMAISSVVHWGSHTIIGIIPNFGLTFVRDTKDTIKFHDTLTFYFFFFSGISIAGFFIITIFVKETKGKTRKEISQDFRENDFDLLTRSSCK</sequence>
<dbReference type="InterPro" id="IPR050814">
    <property type="entry name" value="Myo-inositol_Transporter"/>
</dbReference>
<evidence type="ECO:0000256" key="4">
    <source>
        <dbReference type="ARBA" id="ARBA00022692"/>
    </source>
</evidence>
<comment type="catalytic activity">
    <reaction evidence="9">
        <text>D-xylose(out) = D-xylose(in)</text>
        <dbReference type="Rhea" id="RHEA:78427"/>
        <dbReference type="ChEBI" id="CHEBI:53455"/>
    </reaction>
    <physiologicalReaction direction="left-to-right" evidence="9">
        <dbReference type="Rhea" id="RHEA:78428"/>
    </physiologicalReaction>
</comment>
<comment type="catalytic activity">
    <reaction evidence="11">
        <text>D-glucosamine(out) = D-glucosamine(in)</text>
        <dbReference type="Rhea" id="RHEA:78423"/>
        <dbReference type="ChEBI" id="CHEBI:58723"/>
    </reaction>
    <physiologicalReaction direction="left-to-right" evidence="11">
        <dbReference type="Rhea" id="RHEA:78424"/>
    </physiologicalReaction>
</comment>
<dbReference type="PROSITE" id="PS50850">
    <property type="entry name" value="MFS"/>
    <property type="match status" value="1"/>
</dbReference>
<feature type="transmembrane region" description="Helical" evidence="14">
    <location>
        <begin position="317"/>
        <end position="336"/>
    </location>
</feature>
<comment type="subcellular location">
    <subcellularLocation>
        <location evidence="1">Membrane</location>
        <topology evidence="1">Multi-pass membrane protein</topology>
    </subcellularLocation>
</comment>
<feature type="transmembrane region" description="Helical" evidence="14">
    <location>
        <begin position="356"/>
        <end position="379"/>
    </location>
</feature>
<dbReference type="InterPro" id="IPR005828">
    <property type="entry name" value="MFS_sugar_transport-like"/>
</dbReference>
<reference evidence="16" key="1">
    <citation type="submission" date="2023-07" db="EMBL/GenBank/DDBJ databases">
        <authorList>
            <consortium name="AG Swart"/>
            <person name="Singh M."/>
            <person name="Singh A."/>
            <person name="Seah K."/>
            <person name="Emmerich C."/>
        </authorList>
    </citation>
    <scope>NUCLEOTIDE SEQUENCE</scope>
    <source>
        <strain evidence="16">DP1</strain>
    </source>
</reference>
<evidence type="ECO:0000256" key="7">
    <source>
        <dbReference type="ARBA" id="ARBA00044637"/>
    </source>
</evidence>
<evidence type="ECO:0000256" key="5">
    <source>
        <dbReference type="ARBA" id="ARBA00022989"/>
    </source>
</evidence>
<evidence type="ECO:0000256" key="8">
    <source>
        <dbReference type="ARBA" id="ARBA00044648"/>
    </source>
</evidence>
<dbReference type="GO" id="GO:0016020">
    <property type="term" value="C:membrane"/>
    <property type="evidence" value="ECO:0007669"/>
    <property type="project" value="UniProtKB-SubCell"/>
</dbReference>
<comment type="catalytic activity">
    <reaction evidence="10">
        <text>D-mannose(out) = D-mannose(in)</text>
        <dbReference type="Rhea" id="RHEA:78391"/>
        <dbReference type="ChEBI" id="CHEBI:4208"/>
    </reaction>
    <physiologicalReaction direction="left-to-right" evidence="10">
        <dbReference type="Rhea" id="RHEA:78392"/>
    </physiologicalReaction>
</comment>
<dbReference type="SUPFAM" id="SSF103473">
    <property type="entry name" value="MFS general substrate transporter"/>
    <property type="match status" value="1"/>
</dbReference>
<evidence type="ECO:0000256" key="6">
    <source>
        <dbReference type="ARBA" id="ARBA00023136"/>
    </source>
</evidence>
<feature type="domain" description="Major facilitator superfamily (MFS) profile" evidence="15">
    <location>
        <begin position="1"/>
        <end position="454"/>
    </location>
</feature>
<keyword evidence="3" id="KW-0813">Transport</keyword>
<comment type="catalytic activity">
    <reaction evidence="12">
        <text>D-fructose(out) = D-fructose(in)</text>
        <dbReference type="Rhea" id="RHEA:60372"/>
        <dbReference type="ChEBI" id="CHEBI:37721"/>
    </reaction>
    <physiologicalReaction direction="left-to-right" evidence="12">
        <dbReference type="Rhea" id="RHEA:60373"/>
    </physiologicalReaction>
</comment>
<evidence type="ECO:0000256" key="3">
    <source>
        <dbReference type="ARBA" id="ARBA00022448"/>
    </source>
</evidence>
<feature type="transmembrane region" description="Helical" evidence="14">
    <location>
        <begin position="391"/>
        <end position="410"/>
    </location>
</feature>
<feature type="transmembrane region" description="Helical" evidence="14">
    <location>
        <begin position="88"/>
        <end position="109"/>
    </location>
</feature>
<feature type="transmembrane region" description="Helical" evidence="14">
    <location>
        <begin position="38"/>
        <end position="57"/>
    </location>
</feature>
<dbReference type="AlphaFoldDB" id="A0AAD1UGB8"/>
<evidence type="ECO:0000256" key="9">
    <source>
        <dbReference type="ARBA" id="ARBA00044656"/>
    </source>
</evidence>
<feature type="transmembrane region" description="Helical" evidence="14">
    <location>
        <begin position="287"/>
        <end position="310"/>
    </location>
</feature>
<proteinExistence type="predicted"/>